<reference evidence="2" key="2">
    <citation type="journal article" date="2021" name="PeerJ">
        <title>Extensive microbial diversity within the chicken gut microbiome revealed by metagenomics and culture.</title>
        <authorList>
            <person name="Gilroy R."/>
            <person name="Ravi A."/>
            <person name="Getino M."/>
            <person name="Pursley I."/>
            <person name="Horton D.L."/>
            <person name="Alikhan N.F."/>
            <person name="Baker D."/>
            <person name="Gharbi K."/>
            <person name="Hall N."/>
            <person name="Watson M."/>
            <person name="Adriaenssens E.M."/>
            <person name="Foster-Nyarko E."/>
            <person name="Jarju S."/>
            <person name="Secka A."/>
            <person name="Antonio M."/>
            <person name="Oren A."/>
            <person name="Chaudhuri R.R."/>
            <person name="La Ragione R."/>
            <person name="Hildebrand F."/>
            <person name="Pallen M.J."/>
        </authorList>
    </citation>
    <scope>NUCLEOTIDE SEQUENCE</scope>
    <source>
        <strain evidence="2">CHK152-2871</strain>
    </source>
</reference>
<evidence type="ECO:0000313" key="2">
    <source>
        <dbReference type="EMBL" id="HIS73588.1"/>
    </source>
</evidence>
<gene>
    <name evidence="2" type="ORF">IAA86_01045</name>
</gene>
<dbReference type="Pfam" id="PF00535">
    <property type="entry name" value="Glycos_transf_2"/>
    <property type="match status" value="1"/>
</dbReference>
<name>A0A9D1FH17_9BACT</name>
<accession>A0A9D1FH17</accession>
<evidence type="ECO:0000313" key="3">
    <source>
        <dbReference type="Proteomes" id="UP000886865"/>
    </source>
</evidence>
<proteinExistence type="predicted"/>
<evidence type="ECO:0000259" key="1">
    <source>
        <dbReference type="Pfam" id="PF00535"/>
    </source>
</evidence>
<dbReference type="Proteomes" id="UP000886865">
    <property type="component" value="Unassembled WGS sequence"/>
</dbReference>
<dbReference type="InterPro" id="IPR001173">
    <property type="entry name" value="Glyco_trans_2-like"/>
</dbReference>
<dbReference type="PANTHER" id="PTHR22916:SF3">
    <property type="entry name" value="UDP-GLCNAC:BETAGAL BETA-1,3-N-ACETYLGLUCOSAMINYLTRANSFERASE-LIKE PROTEIN 1"/>
    <property type="match status" value="1"/>
</dbReference>
<comment type="caution">
    <text evidence="2">The sequence shown here is derived from an EMBL/GenBank/DDBJ whole genome shotgun (WGS) entry which is preliminary data.</text>
</comment>
<dbReference type="Gene3D" id="3.90.550.10">
    <property type="entry name" value="Spore Coat Polysaccharide Biosynthesis Protein SpsA, Chain A"/>
    <property type="match status" value="1"/>
</dbReference>
<protein>
    <submittedName>
        <fullName evidence="2">Glycosyltransferase</fullName>
    </submittedName>
</protein>
<dbReference type="AlphaFoldDB" id="A0A9D1FH17"/>
<dbReference type="InterPro" id="IPR029044">
    <property type="entry name" value="Nucleotide-diphossugar_trans"/>
</dbReference>
<sequence>MEPLVSVIMPVYNTPEPILREAIESILNQTLKNFEFIIIDDCSKKSIQPIVDSYCDNRVIFLRNKENLGVTGAPNVGLDNSRGVYIARMDSDDIAHPDRLKMQVDFLENNQNIDILGTAFEKFPKKKIVRLPLDDKAIKLAMIFNYNAICHPSVMIRKSTIDKLKIRYEKKHEVCEDYGVWLKYINDVKFANLNDVLLKYRWNGNNISKRKTKLQSANTQILMFKAQGEYFGVDYKPAIEVVAKCRDDKIVISSDLIVMNDFIKEIKNKLKSAMPECQYSVNRNFYKTFLKKCVSDISFIQILFSKELNDIIKLSLFEKLGMIIGI</sequence>
<dbReference type="PANTHER" id="PTHR22916">
    <property type="entry name" value="GLYCOSYLTRANSFERASE"/>
    <property type="match status" value="1"/>
</dbReference>
<dbReference type="SUPFAM" id="SSF53448">
    <property type="entry name" value="Nucleotide-diphospho-sugar transferases"/>
    <property type="match status" value="1"/>
</dbReference>
<dbReference type="EMBL" id="DVJQ01000010">
    <property type="protein sequence ID" value="HIS73588.1"/>
    <property type="molecule type" value="Genomic_DNA"/>
</dbReference>
<reference evidence="2" key="1">
    <citation type="submission" date="2020-10" db="EMBL/GenBank/DDBJ databases">
        <authorList>
            <person name="Gilroy R."/>
        </authorList>
    </citation>
    <scope>NUCLEOTIDE SEQUENCE</scope>
    <source>
        <strain evidence="2">CHK152-2871</strain>
    </source>
</reference>
<dbReference type="GO" id="GO:0016758">
    <property type="term" value="F:hexosyltransferase activity"/>
    <property type="evidence" value="ECO:0007669"/>
    <property type="project" value="UniProtKB-ARBA"/>
</dbReference>
<feature type="domain" description="Glycosyltransferase 2-like" evidence="1">
    <location>
        <begin position="6"/>
        <end position="132"/>
    </location>
</feature>
<organism evidence="2 3">
    <name type="scientific">Candidatus Galligastranaerophilus intestinavium</name>
    <dbReference type="NCBI Taxonomy" id="2840836"/>
    <lineage>
        <taxon>Bacteria</taxon>
        <taxon>Candidatus Galligastranaerophilus</taxon>
    </lineage>
</organism>